<sequence>MNIPLVTVVVLYMAATFVVAWRLKSRVTDNEDYLLAGRNIGTTLMATMLLAINFGGAFVLGTSQDAYAVGFAAVSFAIGIFFGLTCLGLFVTRRVRSTQFSTVPDFLSRRFRSTALAVLVSLMSIIALTGILGGQIAAIGSAFTTLGLTYETSAIIGTVLIIVLTALSGMWGVAVTDFIQFCVITVGLVVITVMSVSAAGGIGAISATYEAAGVSDPFNPWNQGWAFFLGAALPVFVHKQVGQDVMQRVFAAKTTTVARRGAIIAGVLTALFAVFPALSGMAAKTLIPDLDPSVGAIPALIQDVLPVWAAGIFVAALISAVISTADAILLAIVSNISSDLIARLPQKTAQTLGSLTATRIITVVVGGLALVASLLVPNIITILTMAFTMYGAGVFALFFMGLFTNFGGKISAIGSLLVGSALGLAGVLGWKPIEVVPPVASAVAAALVTYVALAVLTGERQKDSILQNENASTV</sequence>
<comment type="caution">
    <text evidence="9">The sequence shown here is derived from an EMBL/GenBank/DDBJ whole genome shotgun (WGS) entry which is preliminary data.</text>
</comment>
<feature type="transmembrane region" description="Helical" evidence="8">
    <location>
        <begin position="154"/>
        <end position="174"/>
    </location>
</feature>
<dbReference type="InterPro" id="IPR001734">
    <property type="entry name" value="Na/solute_symporter"/>
</dbReference>
<keyword evidence="6 8" id="KW-0472">Membrane</keyword>
<dbReference type="RefSeq" id="WP_067187926.1">
    <property type="nucleotide sequence ID" value="NZ_SPKT01000002.1"/>
</dbReference>
<dbReference type="PANTHER" id="PTHR48086:SF7">
    <property type="entry name" value="SODIUM-SOLUTE SYMPORTER-RELATED"/>
    <property type="match status" value="1"/>
</dbReference>
<feature type="transmembrane region" description="Helical" evidence="8">
    <location>
        <begin position="35"/>
        <end position="60"/>
    </location>
</feature>
<comment type="similarity">
    <text evidence="2 7">Belongs to the sodium:solute symporter (SSF) (TC 2.A.21) family.</text>
</comment>
<reference evidence="9 10" key="1">
    <citation type="submission" date="2019-03" db="EMBL/GenBank/DDBJ databases">
        <title>Reclassification of Micrococcus aloeverae and Micrococcus yunnanensis as later heterotypic synonyms of Micrococcus luteus.</title>
        <authorList>
            <person name="Huang C.-H."/>
        </authorList>
    </citation>
    <scope>NUCLEOTIDE SEQUENCE [LARGE SCALE GENOMIC DNA]</scope>
    <source>
        <strain evidence="9 10">BCRC 12151</strain>
    </source>
</reference>
<evidence type="ECO:0000256" key="1">
    <source>
        <dbReference type="ARBA" id="ARBA00004141"/>
    </source>
</evidence>
<feature type="transmembrane region" description="Helical" evidence="8">
    <location>
        <begin position="410"/>
        <end position="430"/>
    </location>
</feature>
<evidence type="ECO:0000256" key="2">
    <source>
        <dbReference type="ARBA" id="ARBA00006434"/>
    </source>
</evidence>
<feature type="transmembrane region" description="Helical" evidence="8">
    <location>
        <begin position="354"/>
        <end position="376"/>
    </location>
</feature>
<dbReference type="CDD" id="cd10322">
    <property type="entry name" value="SLC5sbd"/>
    <property type="match status" value="1"/>
</dbReference>
<dbReference type="InterPro" id="IPR038377">
    <property type="entry name" value="Na/Glc_symporter_sf"/>
</dbReference>
<evidence type="ECO:0000256" key="5">
    <source>
        <dbReference type="ARBA" id="ARBA00022989"/>
    </source>
</evidence>
<keyword evidence="5 8" id="KW-1133">Transmembrane helix</keyword>
<feature type="transmembrane region" description="Helical" evidence="8">
    <location>
        <begin position="181"/>
        <end position="205"/>
    </location>
</feature>
<feature type="transmembrane region" description="Helical" evidence="8">
    <location>
        <begin position="113"/>
        <end position="134"/>
    </location>
</feature>
<keyword evidence="10" id="KW-1185">Reference proteome</keyword>
<evidence type="ECO:0000256" key="6">
    <source>
        <dbReference type="ARBA" id="ARBA00023136"/>
    </source>
</evidence>
<dbReference type="Pfam" id="PF00474">
    <property type="entry name" value="SSF"/>
    <property type="match status" value="1"/>
</dbReference>
<comment type="subcellular location">
    <subcellularLocation>
        <location evidence="1">Membrane</location>
        <topology evidence="1">Multi-pass membrane protein</topology>
    </subcellularLocation>
</comment>
<keyword evidence="3" id="KW-0813">Transport</keyword>
<dbReference type="PANTHER" id="PTHR48086">
    <property type="entry name" value="SODIUM/PROLINE SYMPORTER-RELATED"/>
    <property type="match status" value="1"/>
</dbReference>
<dbReference type="Gene3D" id="1.20.1730.10">
    <property type="entry name" value="Sodium/glucose cotransporter"/>
    <property type="match status" value="1"/>
</dbReference>
<organism evidence="9 10">
    <name type="scientific">Micrococcus lylae</name>
    <dbReference type="NCBI Taxonomy" id="1273"/>
    <lineage>
        <taxon>Bacteria</taxon>
        <taxon>Bacillati</taxon>
        <taxon>Actinomycetota</taxon>
        <taxon>Actinomycetes</taxon>
        <taxon>Micrococcales</taxon>
        <taxon>Micrococcaceae</taxon>
        <taxon>Micrococcus</taxon>
    </lineage>
</organism>
<accession>A0ABY2K5R8</accession>
<evidence type="ECO:0000256" key="4">
    <source>
        <dbReference type="ARBA" id="ARBA00022692"/>
    </source>
</evidence>
<feature type="transmembrane region" description="Helical" evidence="8">
    <location>
        <begin position="225"/>
        <end position="241"/>
    </location>
</feature>
<evidence type="ECO:0000313" key="9">
    <source>
        <dbReference type="EMBL" id="TFI01097.1"/>
    </source>
</evidence>
<dbReference type="PROSITE" id="PS50283">
    <property type="entry name" value="NA_SOLUT_SYMP_3"/>
    <property type="match status" value="1"/>
</dbReference>
<gene>
    <name evidence="9" type="ORF">E4A49_01120</name>
</gene>
<feature type="transmembrane region" description="Helical" evidence="8">
    <location>
        <begin position="262"/>
        <end position="287"/>
    </location>
</feature>
<dbReference type="Proteomes" id="UP000297477">
    <property type="component" value="Unassembled WGS sequence"/>
</dbReference>
<feature type="transmembrane region" description="Helical" evidence="8">
    <location>
        <begin position="6"/>
        <end position="23"/>
    </location>
</feature>
<proteinExistence type="inferred from homology"/>
<protein>
    <submittedName>
        <fullName evidence="9">Sodium:solute symporter family protein</fullName>
    </submittedName>
</protein>
<feature type="transmembrane region" description="Helical" evidence="8">
    <location>
        <begin position="66"/>
        <end position="92"/>
    </location>
</feature>
<keyword evidence="4 8" id="KW-0812">Transmembrane</keyword>
<feature type="transmembrane region" description="Helical" evidence="8">
    <location>
        <begin position="436"/>
        <end position="456"/>
    </location>
</feature>
<dbReference type="EMBL" id="SPKT01000002">
    <property type="protein sequence ID" value="TFI01097.1"/>
    <property type="molecule type" value="Genomic_DNA"/>
</dbReference>
<feature type="transmembrane region" description="Helical" evidence="8">
    <location>
        <begin position="382"/>
        <end position="403"/>
    </location>
</feature>
<evidence type="ECO:0000256" key="8">
    <source>
        <dbReference type="SAM" id="Phobius"/>
    </source>
</evidence>
<dbReference type="InterPro" id="IPR050277">
    <property type="entry name" value="Sodium:Solute_Symporter"/>
</dbReference>
<name>A0ABY2K5R8_9MICC</name>
<feature type="transmembrane region" description="Helical" evidence="8">
    <location>
        <begin position="307"/>
        <end position="333"/>
    </location>
</feature>
<evidence type="ECO:0000313" key="10">
    <source>
        <dbReference type="Proteomes" id="UP000297477"/>
    </source>
</evidence>
<evidence type="ECO:0000256" key="3">
    <source>
        <dbReference type="ARBA" id="ARBA00022448"/>
    </source>
</evidence>
<evidence type="ECO:0000256" key="7">
    <source>
        <dbReference type="RuleBase" id="RU362091"/>
    </source>
</evidence>